<dbReference type="OrthoDB" id="9855519at2"/>
<sequence>MSSFKVHEIRPCLKKVLQDCGSEIRNKSVFLDVHFLKPVLQIDLHNIANEEIAEIIRDYCYELAGKFREAGMNIQKQLDESAEQPLSELIPPNVHFAI</sequence>
<dbReference type="Proteomes" id="UP000318313">
    <property type="component" value="Chromosome"/>
</dbReference>
<gene>
    <name evidence="1" type="ORF">Enr17x_58030</name>
</gene>
<dbReference type="EMBL" id="CP037452">
    <property type="protein sequence ID" value="QDV53722.1"/>
    <property type="molecule type" value="Genomic_DNA"/>
</dbReference>
<name>A0A518IKW1_9PLAN</name>
<evidence type="ECO:0000313" key="1">
    <source>
        <dbReference type="EMBL" id="QDV53722.1"/>
    </source>
</evidence>
<dbReference type="KEGG" id="gfm:Enr17x_58030"/>
<proteinExistence type="predicted"/>
<organism evidence="1 2">
    <name type="scientific">Gimesia fumaroli</name>
    <dbReference type="NCBI Taxonomy" id="2527976"/>
    <lineage>
        <taxon>Bacteria</taxon>
        <taxon>Pseudomonadati</taxon>
        <taxon>Planctomycetota</taxon>
        <taxon>Planctomycetia</taxon>
        <taxon>Planctomycetales</taxon>
        <taxon>Planctomycetaceae</taxon>
        <taxon>Gimesia</taxon>
    </lineage>
</organism>
<accession>A0A518IKW1</accession>
<reference evidence="1 2" key="1">
    <citation type="submission" date="2019-03" db="EMBL/GenBank/DDBJ databases">
        <title>Deep-cultivation of Planctomycetes and their phenomic and genomic characterization uncovers novel biology.</title>
        <authorList>
            <person name="Wiegand S."/>
            <person name="Jogler M."/>
            <person name="Boedeker C."/>
            <person name="Pinto D."/>
            <person name="Vollmers J."/>
            <person name="Rivas-Marin E."/>
            <person name="Kohn T."/>
            <person name="Peeters S.H."/>
            <person name="Heuer A."/>
            <person name="Rast P."/>
            <person name="Oberbeckmann S."/>
            <person name="Bunk B."/>
            <person name="Jeske O."/>
            <person name="Meyerdierks A."/>
            <person name="Storesund J.E."/>
            <person name="Kallscheuer N."/>
            <person name="Luecker S."/>
            <person name="Lage O.M."/>
            <person name="Pohl T."/>
            <person name="Merkel B.J."/>
            <person name="Hornburger P."/>
            <person name="Mueller R.-W."/>
            <person name="Bruemmer F."/>
            <person name="Labrenz M."/>
            <person name="Spormann A.M."/>
            <person name="Op den Camp H."/>
            <person name="Overmann J."/>
            <person name="Amann R."/>
            <person name="Jetten M.S.M."/>
            <person name="Mascher T."/>
            <person name="Medema M.H."/>
            <person name="Devos D.P."/>
            <person name="Kaster A.-K."/>
            <person name="Ovreas L."/>
            <person name="Rohde M."/>
            <person name="Galperin M.Y."/>
            <person name="Jogler C."/>
        </authorList>
    </citation>
    <scope>NUCLEOTIDE SEQUENCE [LARGE SCALE GENOMIC DNA]</scope>
    <source>
        <strain evidence="1 2">Enr17</strain>
    </source>
</reference>
<dbReference type="AlphaFoldDB" id="A0A518IKW1"/>
<protein>
    <submittedName>
        <fullName evidence="1">Uncharacterized protein</fullName>
    </submittedName>
</protein>
<keyword evidence="2" id="KW-1185">Reference proteome</keyword>
<dbReference type="RefSeq" id="WP_145313435.1">
    <property type="nucleotide sequence ID" value="NZ_CP037452.1"/>
</dbReference>
<evidence type="ECO:0000313" key="2">
    <source>
        <dbReference type="Proteomes" id="UP000318313"/>
    </source>
</evidence>